<keyword evidence="2" id="KW-0808">Transferase</keyword>
<organism evidence="2 3">
    <name type="scientific">Labilithrix luteola</name>
    <dbReference type="NCBI Taxonomy" id="1391654"/>
    <lineage>
        <taxon>Bacteria</taxon>
        <taxon>Pseudomonadati</taxon>
        <taxon>Myxococcota</taxon>
        <taxon>Polyangia</taxon>
        <taxon>Polyangiales</taxon>
        <taxon>Labilitrichaceae</taxon>
        <taxon>Labilithrix</taxon>
    </lineage>
</organism>
<protein>
    <submittedName>
        <fullName evidence="2">Putative anti-sigma regulatory factor (Serine/threonine protein kinase)</fullName>
    </submittedName>
</protein>
<name>A0A0K1QEN3_9BACT</name>
<dbReference type="GO" id="GO:0004674">
    <property type="term" value="F:protein serine/threonine kinase activity"/>
    <property type="evidence" value="ECO:0007669"/>
    <property type="project" value="UniProtKB-KW"/>
</dbReference>
<keyword evidence="2" id="KW-0723">Serine/threonine-protein kinase</keyword>
<keyword evidence="2" id="KW-0418">Kinase</keyword>
<feature type="domain" description="Histidine kinase/HSP90-like ATPase" evidence="1">
    <location>
        <begin position="3"/>
        <end position="100"/>
    </location>
</feature>
<accession>A0A0K1QEN3</accession>
<keyword evidence="3" id="KW-1185">Reference proteome</keyword>
<dbReference type="KEGG" id="llu:AKJ09_10872"/>
<evidence type="ECO:0000313" key="3">
    <source>
        <dbReference type="Proteomes" id="UP000064967"/>
    </source>
</evidence>
<dbReference type="Gene3D" id="3.30.565.10">
    <property type="entry name" value="Histidine kinase-like ATPase, C-terminal domain"/>
    <property type="match status" value="1"/>
</dbReference>
<gene>
    <name evidence="2" type="ORF">AKJ09_10872</name>
</gene>
<dbReference type="AlphaFoldDB" id="A0A0K1QEN3"/>
<dbReference type="InterPro" id="IPR036890">
    <property type="entry name" value="HATPase_C_sf"/>
</dbReference>
<evidence type="ECO:0000259" key="1">
    <source>
        <dbReference type="Pfam" id="PF13581"/>
    </source>
</evidence>
<dbReference type="Proteomes" id="UP000064967">
    <property type="component" value="Chromosome"/>
</dbReference>
<proteinExistence type="predicted"/>
<dbReference type="Pfam" id="PF13581">
    <property type="entry name" value="HATPase_c_2"/>
    <property type="match status" value="1"/>
</dbReference>
<dbReference type="RefSeq" id="WP_169928613.1">
    <property type="nucleotide sequence ID" value="NZ_CP012333.1"/>
</dbReference>
<evidence type="ECO:0000313" key="2">
    <source>
        <dbReference type="EMBL" id="AKV04209.1"/>
    </source>
</evidence>
<dbReference type="STRING" id="1391654.AKJ09_10872"/>
<reference evidence="2 3" key="1">
    <citation type="submission" date="2015-08" db="EMBL/GenBank/DDBJ databases">
        <authorList>
            <person name="Babu N.S."/>
            <person name="Beckwith C.J."/>
            <person name="Beseler K.G."/>
            <person name="Brison A."/>
            <person name="Carone J.V."/>
            <person name="Caskin T.P."/>
            <person name="Diamond M."/>
            <person name="Durham M.E."/>
            <person name="Foxe J.M."/>
            <person name="Go M."/>
            <person name="Henderson B.A."/>
            <person name="Jones I.B."/>
            <person name="McGettigan J.A."/>
            <person name="Micheletti S.J."/>
            <person name="Nasrallah M.E."/>
            <person name="Ortiz D."/>
            <person name="Piller C.R."/>
            <person name="Privatt S.R."/>
            <person name="Schneider S.L."/>
            <person name="Sharp S."/>
            <person name="Smith T.C."/>
            <person name="Stanton J.D."/>
            <person name="Ullery H.E."/>
            <person name="Wilson R.J."/>
            <person name="Serrano M.G."/>
            <person name="Buck G."/>
            <person name="Lee V."/>
            <person name="Wang Y."/>
            <person name="Carvalho R."/>
            <person name="Voegtly L."/>
            <person name="Shi R."/>
            <person name="Duckworth R."/>
            <person name="Johnson A."/>
            <person name="Loviza R."/>
            <person name="Walstead R."/>
            <person name="Shah Z."/>
            <person name="Kiflezghi M."/>
            <person name="Wade K."/>
            <person name="Ball S.L."/>
            <person name="Bradley K.W."/>
            <person name="Asai D.J."/>
            <person name="Bowman C.A."/>
            <person name="Russell D.A."/>
            <person name="Pope W.H."/>
            <person name="Jacobs-Sera D."/>
            <person name="Hendrix R.W."/>
            <person name="Hatfull G.F."/>
        </authorList>
    </citation>
    <scope>NUCLEOTIDE SEQUENCE [LARGE SCALE GENOMIC DNA]</scope>
    <source>
        <strain evidence="2 3">DSM 27648</strain>
    </source>
</reference>
<dbReference type="EMBL" id="CP012333">
    <property type="protein sequence ID" value="AKV04209.1"/>
    <property type="molecule type" value="Genomic_DNA"/>
</dbReference>
<dbReference type="InterPro" id="IPR003594">
    <property type="entry name" value="HATPase_dom"/>
</dbReference>
<sequence length="153" mass="17080">MFKPNVELVSVVRKFVSEFYERVAPDAETVSRIALATHELLENAVKYSQTHETVLRVEVVPEVLPPAVLVRTWNHAEPQHVDKLRRTVAALNEADDATTHYLNMMRESSKRTEGSELGLARISAEAEMAISMQEAPGNRVGITASTEAWGEPR</sequence>